<keyword evidence="1" id="KW-0802">TPR repeat</keyword>
<dbReference type="EMBL" id="CP071872">
    <property type="protein sequence ID" value="UNM15703.1"/>
    <property type="molecule type" value="Genomic_DNA"/>
</dbReference>
<organism evidence="2 3">
    <name type="scientific">Streptomyces formicae</name>
    <dbReference type="NCBI Taxonomy" id="1616117"/>
    <lineage>
        <taxon>Bacteria</taxon>
        <taxon>Bacillati</taxon>
        <taxon>Actinomycetota</taxon>
        <taxon>Actinomycetes</taxon>
        <taxon>Kitasatosporales</taxon>
        <taxon>Streptomycetaceae</taxon>
        <taxon>Streptomyces</taxon>
    </lineage>
</organism>
<evidence type="ECO:0000313" key="2">
    <source>
        <dbReference type="EMBL" id="UNM15703.1"/>
    </source>
</evidence>
<dbReference type="Gene3D" id="1.25.40.10">
    <property type="entry name" value="Tetratricopeptide repeat domain"/>
    <property type="match status" value="1"/>
</dbReference>
<dbReference type="SUPFAM" id="SSF48452">
    <property type="entry name" value="TPR-like"/>
    <property type="match status" value="1"/>
</dbReference>
<feature type="repeat" description="TPR" evidence="1">
    <location>
        <begin position="81"/>
        <end position="114"/>
    </location>
</feature>
<dbReference type="Proteomes" id="UP000828924">
    <property type="component" value="Chromosome"/>
</dbReference>
<keyword evidence="3" id="KW-1185">Reference proteome</keyword>
<protein>
    <recommendedName>
        <fullName evidence="4">Tetratricopeptide repeat protein</fullName>
    </recommendedName>
</protein>
<proteinExistence type="predicted"/>
<dbReference type="PROSITE" id="PS50005">
    <property type="entry name" value="TPR"/>
    <property type="match status" value="1"/>
</dbReference>
<evidence type="ECO:0000256" key="1">
    <source>
        <dbReference type="PROSITE-ProRule" id="PRU00339"/>
    </source>
</evidence>
<sequence>MDLRLLQFCVNSCKDQGQRFLLLNYGEAKSLLREAIQLVEQGLVMEGGGSPDAAIALHHQALLQHQLLSPITEPSYDWQEMDIRSRLGRAYVATGRISEARRQFQAVLDVHRARADRAERAERAAATQVLTDGGAR</sequence>
<dbReference type="RefSeq" id="WP_242337701.1">
    <property type="nucleotide sequence ID" value="NZ_CP071872.1"/>
</dbReference>
<reference evidence="2 3" key="1">
    <citation type="submission" date="2021-03" db="EMBL/GenBank/DDBJ databases">
        <title>Complete genome of Streptomyces formicae strain 1H-GS9 (DSM 100524).</title>
        <authorList>
            <person name="Atanasov K.E."/>
            <person name="Altabella T."/>
            <person name="Ferrer A."/>
        </authorList>
    </citation>
    <scope>NUCLEOTIDE SEQUENCE [LARGE SCALE GENOMIC DNA]</scope>
    <source>
        <strain evidence="2 3">1H-GS9</strain>
    </source>
</reference>
<accession>A0ABY3WST2</accession>
<gene>
    <name evidence="2" type="ORF">J4032_33390</name>
</gene>
<evidence type="ECO:0000313" key="3">
    <source>
        <dbReference type="Proteomes" id="UP000828924"/>
    </source>
</evidence>
<dbReference type="Pfam" id="PF13374">
    <property type="entry name" value="TPR_10"/>
    <property type="match status" value="1"/>
</dbReference>
<dbReference type="InterPro" id="IPR011990">
    <property type="entry name" value="TPR-like_helical_dom_sf"/>
</dbReference>
<dbReference type="InterPro" id="IPR019734">
    <property type="entry name" value="TPR_rpt"/>
</dbReference>
<name>A0ABY3WST2_9ACTN</name>
<evidence type="ECO:0008006" key="4">
    <source>
        <dbReference type="Google" id="ProtNLM"/>
    </source>
</evidence>